<evidence type="ECO:0000256" key="11">
    <source>
        <dbReference type="ARBA" id="ARBA00034000"/>
    </source>
</evidence>
<feature type="transmembrane region" description="Helical" evidence="13">
    <location>
        <begin position="365"/>
        <end position="387"/>
    </location>
</feature>
<accession>A0ABT6H584</accession>
<keyword evidence="5" id="KW-0645">Protease</keyword>
<dbReference type="SUPFAM" id="SSF56601">
    <property type="entry name" value="beta-lactamase/transpeptidase-like"/>
    <property type="match status" value="1"/>
</dbReference>
<keyword evidence="9" id="KW-0573">Peptidoglycan synthesis</keyword>
<dbReference type="InterPro" id="IPR001967">
    <property type="entry name" value="Peptidase_S11_N"/>
</dbReference>
<evidence type="ECO:0000256" key="8">
    <source>
        <dbReference type="ARBA" id="ARBA00022960"/>
    </source>
</evidence>
<keyword evidence="13" id="KW-1133">Transmembrane helix</keyword>
<dbReference type="Gene3D" id="3.40.710.10">
    <property type="entry name" value="DD-peptidase/beta-lactamase superfamily"/>
    <property type="match status" value="1"/>
</dbReference>
<dbReference type="EMBL" id="JARULN010000004">
    <property type="protein sequence ID" value="MDG5753815.1"/>
    <property type="molecule type" value="Genomic_DNA"/>
</dbReference>
<proteinExistence type="inferred from homology"/>
<keyword evidence="4 16" id="KW-0121">Carboxypeptidase</keyword>
<keyword evidence="6" id="KW-0732">Signal</keyword>
<name>A0ABT6H584_9BACI</name>
<organism evidence="16 17">
    <name type="scientific">Ectobacillus antri</name>
    <dbReference type="NCBI Taxonomy" id="2486280"/>
    <lineage>
        <taxon>Bacteria</taxon>
        <taxon>Bacillati</taxon>
        <taxon>Bacillota</taxon>
        <taxon>Bacilli</taxon>
        <taxon>Bacillales</taxon>
        <taxon>Bacillaceae</taxon>
        <taxon>Ectobacillus</taxon>
    </lineage>
</organism>
<evidence type="ECO:0000256" key="13">
    <source>
        <dbReference type="SAM" id="Phobius"/>
    </source>
</evidence>
<sequence length="397" mass="44225">MGLLLMTSTAYASQPTITGQYAVSIDAKTGDILFDKNAHQRAFPASMTKVLTGILLLEHTKPGDRIAFSPKALAEEKSNYQIEFQPGETVDRDTALMILMVLSANDMSYAIAEHVSGSVEAFAQLMNEKAQELGAKESHFVTPNGLHDPNHYTTPYDMAMIGREALRYPELLHAMRTQRTTVTTSNQTVSIFNKAKFFSDSQCVGAKTGFTDQARNTLVKIDRQGENEIVNVVMASHNPAIYEDMRLIANYAFPQFAKQSVLDQQTWTQQVSYLDKPVSLELKQGYELSLKQGEGKNVEAVFQPFEFNADKLYKEGIHKGEVLGQVELRKNGQTVGKVEAVSKEDVAFEKPIIKTVAEKTEAHPIWVVFVGAGILLLTFVAIVAIRGRKRRVVVYRR</sequence>
<dbReference type="Pfam" id="PF00768">
    <property type="entry name" value="Peptidase_S11"/>
    <property type="match status" value="1"/>
</dbReference>
<gene>
    <name evidence="16" type="ORF">P6P90_07490</name>
</gene>
<evidence type="ECO:0000256" key="2">
    <source>
        <dbReference type="ARBA" id="ARBA00007164"/>
    </source>
</evidence>
<keyword evidence="7 16" id="KW-0378">Hydrolase</keyword>
<evidence type="ECO:0000256" key="9">
    <source>
        <dbReference type="ARBA" id="ARBA00022984"/>
    </source>
</evidence>
<dbReference type="PANTHER" id="PTHR21581:SF6">
    <property type="entry name" value="TRAFFICKING PROTEIN PARTICLE COMPLEX SUBUNIT 12"/>
    <property type="match status" value="1"/>
</dbReference>
<dbReference type="EC" id="3.4.16.4" evidence="3"/>
<dbReference type="InterPro" id="IPR012338">
    <property type="entry name" value="Beta-lactam/transpept-like"/>
</dbReference>
<dbReference type="InterPro" id="IPR012907">
    <property type="entry name" value="Peptidase_S11_C"/>
</dbReference>
<evidence type="ECO:0000313" key="17">
    <source>
        <dbReference type="Proteomes" id="UP001218246"/>
    </source>
</evidence>
<evidence type="ECO:0000256" key="7">
    <source>
        <dbReference type="ARBA" id="ARBA00022801"/>
    </source>
</evidence>
<evidence type="ECO:0000256" key="12">
    <source>
        <dbReference type="RuleBase" id="RU004016"/>
    </source>
</evidence>
<comment type="pathway">
    <text evidence="1">Cell wall biogenesis; peptidoglycan biosynthesis.</text>
</comment>
<keyword evidence="17" id="KW-1185">Reference proteome</keyword>
<dbReference type="Pfam" id="PF07943">
    <property type="entry name" value="PBP5_C"/>
    <property type="match status" value="1"/>
</dbReference>
<comment type="similarity">
    <text evidence="2 12">Belongs to the peptidase S11 family.</text>
</comment>
<evidence type="ECO:0000259" key="14">
    <source>
        <dbReference type="Pfam" id="PF00768"/>
    </source>
</evidence>
<evidence type="ECO:0000256" key="1">
    <source>
        <dbReference type="ARBA" id="ARBA00004752"/>
    </source>
</evidence>
<feature type="domain" description="Peptidase S11 D-Ala-D-Ala carboxypeptidase A C-terminal" evidence="15">
    <location>
        <begin position="267"/>
        <end position="346"/>
    </location>
</feature>
<reference evidence="16 17" key="1">
    <citation type="submission" date="2023-04" db="EMBL/GenBank/DDBJ databases">
        <title>Ectobacillus antri isolated from activated sludge.</title>
        <authorList>
            <person name="Yan P."/>
            <person name="Liu X."/>
        </authorList>
    </citation>
    <scope>NUCLEOTIDE SEQUENCE [LARGE SCALE GENOMIC DNA]</scope>
    <source>
        <strain evidence="16 17">C18H</strain>
    </source>
</reference>
<dbReference type="Gene3D" id="2.60.410.10">
    <property type="entry name" value="D-Ala-D-Ala carboxypeptidase, C-terminal domain"/>
    <property type="match status" value="1"/>
</dbReference>
<comment type="caution">
    <text evidence="16">The sequence shown here is derived from an EMBL/GenBank/DDBJ whole genome shotgun (WGS) entry which is preliminary data.</text>
</comment>
<evidence type="ECO:0000256" key="10">
    <source>
        <dbReference type="ARBA" id="ARBA00023316"/>
    </source>
</evidence>
<protein>
    <recommendedName>
        <fullName evidence="3">serine-type D-Ala-D-Ala carboxypeptidase</fullName>
        <ecNumber evidence="3">3.4.16.4</ecNumber>
    </recommendedName>
</protein>
<evidence type="ECO:0000313" key="16">
    <source>
        <dbReference type="EMBL" id="MDG5753815.1"/>
    </source>
</evidence>
<feature type="domain" description="Peptidase S11 D-alanyl-D-alanine carboxypeptidase A N-terminal" evidence="14">
    <location>
        <begin position="11"/>
        <end position="236"/>
    </location>
</feature>
<dbReference type="InterPro" id="IPR018044">
    <property type="entry name" value="Peptidase_S11"/>
</dbReference>
<keyword evidence="8" id="KW-0133">Cell shape</keyword>
<evidence type="ECO:0000256" key="6">
    <source>
        <dbReference type="ARBA" id="ARBA00022729"/>
    </source>
</evidence>
<dbReference type="PRINTS" id="PR00725">
    <property type="entry name" value="DADACBPTASE1"/>
</dbReference>
<comment type="catalytic activity">
    <reaction evidence="11">
        <text>Preferential cleavage: (Ac)2-L-Lys-D-Ala-|-D-Ala. Also transpeptidation of peptidyl-alanyl moieties that are N-acyl substituents of D-alanine.</text>
        <dbReference type="EC" id="3.4.16.4"/>
    </reaction>
</comment>
<dbReference type="Proteomes" id="UP001218246">
    <property type="component" value="Unassembled WGS sequence"/>
</dbReference>
<keyword evidence="13" id="KW-0812">Transmembrane</keyword>
<evidence type="ECO:0000256" key="3">
    <source>
        <dbReference type="ARBA" id="ARBA00012448"/>
    </source>
</evidence>
<keyword evidence="13" id="KW-0472">Membrane</keyword>
<keyword evidence="10" id="KW-0961">Cell wall biogenesis/degradation</keyword>
<dbReference type="PANTHER" id="PTHR21581">
    <property type="entry name" value="D-ALANYL-D-ALANINE CARBOXYPEPTIDASE"/>
    <property type="match status" value="1"/>
</dbReference>
<evidence type="ECO:0000259" key="15">
    <source>
        <dbReference type="Pfam" id="PF07943"/>
    </source>
</evidence>
<dbReference type="GO" id="GO:0004180">
    <property type="term" value="F:carboxypeptidase activity"/>
    <property type="evidence" value="ECO:0007669"/>
    <property type="project" value="UniProtKB-KW"/>
</dbReference>
<dbReference type="InterPro" id="IPR037167">
    <property type="entry name" value="Peptidase_S11_C_sf"/>
</dbReference>
<evidence type="ECO:0000256" key="4">
    <source>
        <dbReference type="ARBA" id="ARBA00022645"/>
    </source>
</evidence>
<evidence type="ECO:0000256" key="5">
    <source>
        <dbReference type="ARBA" id="ARBA00022670"/>
    </source>
</evidence>